<proteinExistence type="predicted"/>
<keyword evidence="1" id="KW-0732">Signal</keyword>
<evidence type="ECO:0000313" key="3">
    <source>
        <dbReference type="Proteomes" id="UP001054902"/>
    </source>
</evidence>
<gene>
    <name evidence="2" type="ORF">CTEN210_01312</name>
</gene>
<evidence type="ECO:0000313" key="2">
    <source>
        <dbReference type="EMBL" id="GFH44838.1"/>
    </source>
</evidence>
<dbReference type="AlphaFoldDB" id="A0AAD3GZS3"/>
<sequence>MIPQKKRTTKVLLAAILGLFLLQCLVQEDEQGARQLNEENEGECHGWCINHPDPWDMKCTFQHCNGCSKCFEQDEEEEDNKEIDDRIIIEKNETYPILVDRIYYINMDYRTDKRDWMESWLEPFSKKYGVPYYRISGKSGETGVCNPALRDAACIGMTGLLYSNWDIMDNHNTTGITLVLEDDYVITNYTKLLKSLAFAPDDWDVLRFDLWQKPKPNYPRFPMGELGYGFRTLNPPTRWYCGGTHLTVWRGDKVDKLRKHWDHYPRKPIDCLLARDNITSYGLMAGVGGRDESRGSDIPKLRHMQEVDHPEFAQLMSIE</sequence>
<organism evidence="2 3">
    <name type="scientific">Chaetoceros tenuissimus</name>
    <dbReference type="NCBI Taxonomy" id="426638"/>
    <lineage>
        <taxon>Eukaryota</taxon>
        <taxon>Sar</taxon>
        <taxon>Stramenopiles</taxon>
        <taxon>Ochrophyta</taxon>
        <taxon>Bacillariophyta</taxon>
        <taxon>Coscinodiscophyceae</taxon>
        <taxon>Chaetocerotophycidae</taxon>
        <taxon>Chaetocerotales</taxon>
        <taxon>Chaetocerotaceae</taxon>
        <taxon>Chaetoceros</taxon>
    </lineage>
</organism>
<evidence type="ECO:0000256" key="1">
    <source>
        <dbReference type="SAM" id="SignalP"/>
    </source>
</evidence>
<keyword evidence="3" id="KW-1185">Reference proteome</keyword>
<name>A0AAD3GZS3_9STRA</name>
<feature type="chain" id="PRO_5042226445" evidence="1">
    <location>
        <begin position="27"/>
        <end position="319"/>
    </location>
</feature>
<dbReference type="EMBL" id="BLLK01000020">
    <property type="protein sequence ID" value="GFH44838.1"/>
    <property type="molecule type" value="Genomic_DNA"/>
</dbReference>
<accession>A0AAD3GZS3</accession>
<protein>
    <submittedName>
        <fullName evidence="2">Uncharacterized protein</fullName>
    </submittedName>
</protein>
<feature type="signal peptide" evidence="1">
    <location>
        <begin position="1"/>
        <end position="26"/>
    </location>
</feature>
<dbReference type="Proteomes" id="UP001054902">
    <property type="component" value="Unassembled WGS sequence"/>
</dbReference>
<reference evidence="2 3" key="1">
    <citation type="journal article" date="2021" name="Sci. Rep.">
        <title>The genome of the diatom Chaetoceros tenuissimus carries an ancient integrated fragment of an extant virus.</title>
        <authorList>
            <person name="Hongo Y."/>
            <person name="Kimura K."/>
            <person name="Takaki Y."/>
            <person name="Yoshida Y."/>
            <person name="Baba S."/>
            <person name="Kobayashi G."/>
            <person name="Nagasaki K."/>
            <person name="Hano T."/>
            <person name="Tomaru Y."/>
        </authorList>
    </citation>
    <scope>NUCLEOTIDE SEQUENCE [LARGE SCALE GENOMIC DNA]</scope>
    <source>
        <strain evidence="2 3">NIES-3715</strain>
    </source>
</reference>
<comment type="caution">
    <text evidence="2">The sequence shown here is derived from an EMBL/GenBank/DDBJ whole genome shotgun (WGS) entry which is preliminary data.</text>
</comment>